<evidence type="ECO:0000313" key="22">
    <source>
        <dbReference type="EnsemblMetazoa" id="HelroP173440"/>
    </source>
</evidence>
<evidence type="ECO:0000256" key="11">
    <source>
        <dbReference type="ARBA" id="ARBA00022792"/>
    </source>
</evidence>
<name>T1F6T9_HELRO</name>
<comment type="catalytic activity">
    <reaction evidence="20">
        <text>a 1,2-diacyl-sn-glycero-3-phosphate + CTP + H(+) = a CDP-1,2-diacyl-sn-glycerol + diphosphate</text>
        <dbReference type="Rhea" id="RHEA:16229"/>
        <dbReference type="ChEBI" id="CHEBI:15378"/>
        <dbReference type="ChEBI" id="CHEBI:33019"/>
        <dbReference type="ChEBI" id="CHEBI:37563"/>
        <dbReference type="ChEBI" id="CHEBI:58332"/>
        <dbReference type="ChEBI" id="CHEBI:58608"/>
        <dbReference type="EC" id="2.7.7.41"/>
    </reaction>
</comment>
<dbReference type="GO" id="GO:0005743">
    <property type="term" value="C:mitochondrial inner membrane"/>
    <property type="evidence" value="ECO:0007669"/>
    <property type="project" value="UniProtKB-SubCell"/>
</dbReference>
<dbReference type="EnsemblMetazoa" id="HelroT173440">
    <property type="protein sequence ID" value="HelroP173440"/>
    <property type="gene ID" value="HelroG173440"/>
</dbReference>
<dbReference type="EC" id="2.7.7.41" evidence="6 20"/>
<dbReference type="CTD" id="20204538"/>
<comment type="pathway">
    <text evidence="4">Lipid metabolism.</text>
</comment>
<keyword evidence="15 20" id="KW-0472">Membrane</keyword>
<dbReference type="InParanoid" id="T1F6T9"/>
<dbReference type="UniPathway" id="UPA00557">
    <property type="reaction ID" value="UER00614"/>
</dbReference>
<evidence type="ECO:0000256" key="2">
    <source>
        <dbReference type="ARBA" id="ARBA00004443"/>
    </source>
</evidence>
<evidence type="ECO:0000256" key="7">
    <source>
        <dbReference type="ARBA" id="ARBA00018337"/>
    </source>
</evidence>
<comment type="similarity">
    <text evidence="5 20">Belongs to the TAM41 family.</text>
</comment>
<evidence type="ECO:0000256" key="18">
    <source>
        <dbReference type="ARBA" id="ARBA00029893"/>
    </source>
</evidence>
<dbReference type="GO" id="GO:0005739">
    <property type="term" value="C:mitochondrion"/>
    <property type="evidence" value="ECO:0000318"/>
    <property type="project" value="GO_Central"/>
</dbReference>
<evidence type="ECO:0000256" key="16">
    <source>
        <dbReference type="ARBA" id="ARBA00023209"/>
    </source>
</evidence>
<keyword evidence="10 20" id="KW-0548">Nucleotidyltransferase</keyword>
<dbReference type="InterPro" id="IPR015222">
    <property type="entry name" value="Tam41"/>
</dbReference>
<dbReference type="HOGENOM" id="CLU_030279_1_1_1"/>
<evidence type="ECO:0000256" key="19">
    <source>
        <dbReference type="ARBA" id="ARBA00031502"/>
    </source>
</evidence>
<evidence type="ECO:0000256" key="15">
    <source>
        <dbReference type="ARBA" id="ARBA00023136"/>
    </source>
</evidence>
<keyword evidence="16 20" id="KW-0594">Phospholipid biosynthesis</keyword>
<evidence type="ECO:0000256" key="12">
    <source>
        <dbReference type="ARBA" id="ARBA00022842"/>
    </source>
</evidence>
<dbReference type="GO" id="GO:0004605">
    <property type="term" value="F:phosphatidate cytidylyltransferase activity"/>
    <property type="evidence" value="ECO:0000318"/>
    <property type="project" value="GO_Central"/>
</dbReference>
<evidence type="ECO:0000256" key="9">
    <source>
        <dbReference type="ARBA" id="ARBA00022679"/>
    </source>
</evidence>
<keyword evidence="14 20" id="KW-0496">Mitochondrion</keyword>
<keyword evidence="9 20" id="KW-0808">Transferase</keyword>
<dbReference type="STRING" id="6412.T1F6T9"/>
<comment type="subcellular location">
    <subcellularLocation>
        <location evidence="2 20">Mitochondrion inner membrane</location>
        <topology evidence="2 20">Peripheral membrane protein</topology>
        <orientation evidence="2 20">Matrix side</orientation>
    </subcellularLocation>
</comment>
<evidence type="ECO:0000313" key="23">
    <source>
        <dbReference type="Proteomes" id="UP000015101"/>
    </source>
</evidence>
<evidence type="ECO:0000256" key="6">
    <source>
        <dbReference type="ARBA" id="ARBA00012487"/>
    </source>
</evidence>
<dbReference type="PANTHER" id="PTHR13619:SF0">
    <property type="entry name" value="PHOSPHATIDATE CYTIDYLYLTRANSFERASE, MITOCHONDRIAL"/>
    <property type="match status" value="1"/>
</dbReference>
<gene>
    <name evidence="22" type="primary">20204538</name>
    <name evidence="21" type="ORF">HELRODRAFT_173440</name>
</gene>
<dbReference type="GO" id="GO:0032049">
    <property type="term" value="P:cardiolipin biosynthetic process"/>
    <property type="evidence" value="ECO:0000318"/>
    <property type="project" value="GO_Central"/>
</dbReference>
<dbReference type="RefSeq" id="XP_009018296.1">
    <property type="nucleotide sequence ID" value="XM_009020048.1"/>
</dbReference>
<dbReference type="AlphaFoldDB" id="T1F6T9"/>
<dbReference type="PANTHER" id="PTHR13619">
    <property type="entry name" value="PHOSPHATIDATE CYTIDYLYLTRANSFERASE, MITOCHONDRIAL"/>
    <property type="match status" value="1"/>
</dbReference>
<evidence type="ECO:0000256" key="4">
    <source>
        <dbReference type="ARBA" id="ARBA00005189"/>
    </source>
</evidence>
<dbReference type="PIRSF" id="PIRSF028840">
    <property type="entry name" value="Mmp37"/>
    <property type="match status" value="1"/>
</dbReference>
<accession>T1F6T9</accession>
<dbReference type="OMA" id="HAENMHR"/>
<dbReference type="GO" id="GO:0016024">
    <property type="term" value="P:CDP-diacylglycerol biosynthetic process"/>
    <property type="evidence" value="ECO:0000318"/>
    <property type="project" value="GO_Central"/>
</dbReference>
<dbReference type="EMBL" id="AMQM01004538">
    <property type="status" value="NOT_ANNOTATED_CDS"/>
    <property type="molecule type" value="Genomic_DNA"/>
</dbReference>
<comment type="pathway">
    <text evidence="3 20">Phospholipid metabolism; CDP-diacylglycerol biosynthesis; CDP-diacylglycerol from sn-glycerol 3-phosphate: step 3/3.</text>
</comment>
<sequence length="324" mass="37186">MSPQKFLKFFPEVRMAFAYGSGVFKQKSHLDPSKNMLDLILVTDNPHKWHKMNLKMNRKHYSFLKLLGPKIISDVQDKFGAKVYYNTLVELDGRLIKYGVISEDSLINDLFDWDTLYISGRLHKPVQQIISSPNDKLLNSALVTNIHSAMHTALLLLPGEFSEIDFYKTLAGLSYGGDFRMSLGEDKNKIENIVIPNLDKFRELYEHAMLNSGEYLHWNKTTAILEQDCSPISVCYHLNLLPKRLLFGIVNSQNYDGRHRDTEEVLRSLAHNQITYPKTVKLELEKIVRSSSWSQSAKGVLTAGLTKSFQYSGRKMKKYFKSLG</sequence>
<comment type="function">
    <text evidence="20">Catalyzes the conversion of phosphatidic acid (PA) to CDP-diacylglycerol (CDP-DAG), an essential intermediate in the synthesis of phosphatidylglycerol, cardiolipin and phosphatidylinositol.</text>
</comment>
<reference evidence="22" key="3">
    <citation type="submission" date="2015-06" db="UniProtKB">
        <authorList>
            <consortium name="EnsemblMetazoa"/>
        </authorList>
    </citation>
    <scope>IDENTIFICATION</scope>
</reference>
<protein>
    <recommendedName>
        <fullName evidence="7 20">Phosphatidate cytidylyltransferase, mitochondrial</fullName>
        <ecNumber evidence="6 20">2.7.7.41</ecNumber>
    </recommendedName>
    <alternativeName>
        <fullName evidence="18 20">CDP-diacylglycerol synthase</fullName>
    </alternativeName>
    <alternativeName>
        <fullName evidence="19 20">Mitochondrial translocator assembly and maintenance protein 41 homolog</fullName>
    </alternativeName>
</protein>
<proteinExistence type="inferred from homology"/>
<dbReference type="FunCoup" id="T1F6T9">
    <property type="interactions" value="1195"/>
</dbReference>
<reference evidence="21 23" key="2">
    <citation type="journal article" date="2013" name="Nature">
        <title>Insights into bilaterian evolution from three spiralian genomes.</title>
        <authorList>
            <person name="Simakov O."/>
            <person name="Marletaz F."/>
            <person name="Cho S.J."/>
            <person name="Edsinger-Gonzales E."/>
            <person name="Havlak P."/>
            <person name="Hellsten U."/>
            <person name="Kuo D.H."/>
            <person name="Larsson T."/>
            <person name="Lv J."/>
            <person name="Arendt D."/>
            <person name="Savage R."/>
            <person name="Osoegawa K."/>
            <person name="de Jong P."/>
            <person name="Grimwood J."/>
            <person name="Chapman J.A."/>
            <person name="Shapiro H."/>
            <person name="Aerts A."/>
            <person name="Otillar R.P."/>
            <person name="Terry A.Y."/>
            <person name="Boore J.L."/>
            <person name="Grigoriev I.V."/>
            <person name="Lindberg D.R."/>
            <person name="Seaver E.C."/>
            <person name="Weisblat D.A."/>
            <person name="Putnam N.H."/>
            <person name="Rokhsar D.S."/>
        </authorList>
    </citation>
    <scope>NUCLEOTIDE SEQUENCE</scope>
</reference>
<evidence type="ECO:0000256" key="10">
    <source>
        <dbReference type="ARBA" id="ARBA00022695"/>
    </source>
</evidence>
<keyword evidence="17 20" id="KW-1208">Phospholipid metabolism</keyword>
<evidence type="ECO:0000256" key="8">
    <source>
        <dbReference type="ARBA" id="ARBA00022516"/>
    </source>
</evidence>
<evidence type="ECO:0000256" key="20">
    <source>
        <dbReference type="PIRNR" id="PIRNR028840"/>
    </source>
</evidence>
<dbReference type="OrthoDB" id="341477at2759"/>
<dbReference type="GeneID" id="20204538"/>
<evidence type="ECO:0000256" key="1">
    <source>
        <dbReference type="ARBA" id="ARBA00001946"/>
    </source>
</evidence>
<comment type="cofactor">
    <cofactor evidence="1 20">
        <name>Mg(2+)</name>
        <dbReference type="ChEBI" id="CHEBI:18420"/>
    </cofactor>
</comment>
<keyword evidence="13 20" id="KW-0443">Lipid metabolism</keyword>
<keyword evidence="23" id="KW-1185">Reference proteome</keyword>
<dbReference type="Proteomes" id="UP000015101">
    <property type="component" value="Unassembled WGS sequence"/>
</dbReference>
<dbReference type="Pfam" id="PF09139">
    <property type="entry name" value="Tam41_Mmp37"/>
    <property type="match status" value="1"/>
</dbReference>
<organism evidence="22 23">
    <name type="scientific">Helobdella robusta</name>
    <name type="common">Californian leech</name>
    <dbReference type="NCBI Taxonomy" id="6412"/>
    <lineage>
        <taxon>Eukaryota</taxon>
        <taxon>Metazoa</taxon>
        <taxon>Spiralia</taxon>
        <taxon>Lophotrochozoa</taxon>
        <taxon>Annelida</taxon>
        <taxon>Clitellata</taxon>
        <taxon>Hirudinea</taxon>
        <taxon>Rhynchobdellida</taxon>
        <taxon>Glossiphoniidae</taxon>
        <taxon>Helobdella</taxon>
    </lineage>
</organism>
<evidence type="ECO:0000256" key="13">
    <source>
        <dbReference type="ARBA" id="ARBA00023098"/>
    </source>
</evidence>
<keyword evidence="8 20" id="KW-0444">Lipid biosynthesis</keyword>
<dbReference type="KEGG" id="hro:HELRODRAFT_173440"/>
<keyword evidence="12 20" id="KW-0460">Magnesium</keyword>
<evidence type="ECO:0000256" key="17">
    <source>
        <dbReference type="ARBA" id="ARBA00023264"/>
    </source>
</evidence>
<evidence type="ECO:0000256" key="14">
    <source>
        <dbReference type="ARBA" id="ARBA00023128"/>
    </source>
</evidence>
<evidence type="ECO:0000313" key="21">
    <source>
        <dbReference type="EMBL" id="ESO03739.1"/>
    </source>
</evidence>
<keyword evidence="11 20" id="KW-0999">Mitochondrion inner membrane</keyword>
<evidence type="ECO:0000256" key="5">
    <source>
        <dbReference type="ARBA" id="ARBA00005458"/>
    </source>
</evidence>
<dbReference type="eggNOG" id="KOG2986">
    <property type="taxonomic scope" value="Eukaryota"/>
</dbReference>
<evidence type="ECO:0000256" key="3">
    <source>
        <dbReference type="ARBA" id="ARBA00005119"/>
    </source>
</evidence>
<dbReference type="EMBL" id="KB096590">
    <property type="protein sequence ID" value="ESO03739.1"/>
    <property type="molecule type" value="Genomic_DNA"/>
</dbReference>
<reference evidence="23" key="1">
    <citation type="submission" date="2012-12" db="EMBL/GenBank/DDBJ databases">
        <authorList>
            <person name="Hellsten U."/>
            <person name="Grimwood J."/>
            <person name="Chapman J.A."/>
            <person name="Shapiro H."/>
            <person name="Aerts A."/>
            <person name="Otillar R.P."/>
            <person name="Terry A.Y."/>
            <person name="Boore J.L."/>
            <person name="Simakov O."/>
            <person name="Marletaz F."/>
            <person name="Cho S.-J."/>
            <person name="Edsinger-Gonzales E."/>
            <person name="Havlak P."/>
            <person name="Kuo D.-H."/>
            <person name="Larsson T."/>
            <person name="Lv J."/>
            <person name="Arendt D."/>
            <person name="Savage R."/>
            <person name="Osoegawa K."/>
            <person name="de Jong P."/>
            <person name="Lindberg D.R."/>
            <person name="Seaver E.C."/>
            <person name="Weisblat D.A."/>
            <person name="Putnam N.H."/>
            <person name="Grigoriev I.V."/>
            <person name="Rokhsar D.S."/>
        </authorList>
    </citation>
    <scope>NUCLEOTIDE SEQUENCE</scope>
</reference>